<sequence length="446" mass="52151">MVAVELPDEIWEKIFNFVRRPNPPVRSKCIQKHYHQHDLVSSLTVNKGFFQLAGKSLYTNPIVDDPLNFFSGLSELGTADNDSFKLELLKHVRTLDLNHKQDARDHFTKPFYDMDKEEQEEWYADFYDKSTTELLNLSNTVKILETPYVKEKLQKMWNENQGIDCLRIGLYDNGWWYDKLTQIKYNHTNRLNQYERCNFYELPDILYNQLTDQNNENTETFGSTLLTICNPKSIEQYIMYGPISVNRSLFNNNNDGLRVSHRLKSVISHMEIDLGVKGNFGYLPNISPGKINEWHFSIQRSISNRITQEDDTLSENDENGRKIKMLYDIFEHLAQYEYSVEKGYNQETLLKIHNLDRLLPIYSAQATYDGVNHIDIRNFIQTFQDIRENLGRSEPQSISDFGSDEIIHGRFGPWGMMLVTCTGIQFVDINNTEQKVKVIFISSNSK</sequence>
<proteinExistence type="predicted"/>
<name>A0AAX4JK69_9TREE</name>
<dbReference type="EMBL" id="CP144098">
    <property type="protein sequence ID" value="WWC85308.1"/>
    <property type="molecule type" value="Genomic_DNA"/>
</dbReference>
<reference evidence="1 2" key="1">
    <citation type="submission" date="2024-01" db="EMBL/GenBank/DDBJ databases">
        <title>Comparative genomics of Cryptococcus and Kwoniella reveals pathogenesis evolution and contrasting modes of karyotype evolution via chromosome fusion or intercentromeric recombination.</title>
        <authorList>
            <person name="Coelho M.A."/>
            <person name="David-Palma M."/>
            <person name="Shea T."/>
            <person name="Bowers K."/>
            <person name="McGinley-Smith S."/>
            <person name="Mohammad A.W."/>
            <person name="Gnirke A."/>
            <person name="Yurkov A.M."/>
            <person name="Nowrousian M."/>
            <person name="Sun S."/>
            <person name="Cuomo C.A."/>
            <person name="Heitman J."/>
        </authorList>
    </citation>
    <scope>NUCLEOTIDE SEQUENCE [LARGE SCALE GENOMIC DNA]</scope>
    <source>
        <strain evidence="1 2">CBS 6074</strain>
    </source>
</reference>
<evidence type="ECO:0000313" key="1">
    <source>
        <dbReference type="EMBL" id="WWC85308.1"/>
    </source>
</evidence>
<dbReference type="GeneID" id="91090842"/>
<keyword evidence="2" id="KW-1185">Reference proteome</keyword>
<accession>A0AAX4JK69</accession>
<organism evidence="1 2">
    <name type="scientific">Kwoniella dendrophila CBS 6074</name>
    <dbReference type="NCBI Taxonomy" id="1295534"/>
    <lineage>
        <taxon>Eukaryota</taxon>
        <taxon>Fungi</taxon>
        <taxon>Dikarya</taxon>
        <taxon>Basidiomycota</taxon>
        <taxon>Agaricomycotina</taxon>
        <taxon>Tremellomycetes</taxon>
        <taxon>Tremellales</taxon>
        <taxon>Cryptococcaceae</taxon>
        <taxon>Kwoniella</taxon>
    </lineage>
</organism>
<protein>
    <recommendedName>
        <fullName evidence="3">F-box domain-containing protein</fullName>
    </recommendedName>
</protein>
<dbReference type="Proteomes" id="UP001355207">
    <property type="component" value="Chromosome 1"/>
</dbReference>
<dbReference type="AlphaFoldDB" id="A0AAX4JK69"/>
<dbReference type="RefSeq" id="XP_066072071.1">
    <property type="nucleotide sequence ID" value="XM_066215974.1"/>
</dbReference>
<evidence type="ECO:0008006" key="3">
    <source>
        <dbReference type="Google" id="ProtNLM"/>
    </source>
</evidence>
<gene>
    <name evidence="1" type="ORF">L201_000170</name>
</gene>
<evidence type="ECO:0000313" key="2">
    <source>
        <dbReference type="Proteomes" id="UP001355207"/>
    </source>
</evidence>